<evidence type="ECO:0000313" key="1">
    <source>
        <dbReference type="EMBL" id="GCD12605.1"/>
    </source>
</evidence>
<organism evidence="1 2">
    <name type="scientific">Clostridium tagluense</name>
    <dbReference type="NCBI Taxonomy" id="360422"/>
    <lineage>
        <taxon>Bacteria</taxon>
        <taxon>Bacillati</taxon>
        <taxon>Bacillota</taxon>
        <taxon>Clostridia</taxon>
        <taxon>Eubacteriales</taxon>
        <taxon>Clostridiaceae</taxon>
        <taxon>Clostridium</taxon>
    </lineage>
</organism>
<accession>A0A401USS4</accession>
<evidence type="ECO:0000313" key="2">
    <source>
        <dbReference type="Proteomes" id="UP000287872"/>
    </source>
</evidence>
<dbReference type="EMBL" id="BHYK01000037">
    <property type="protein sequence ID" value="GCD12605.1"/>
    <property type="molecule type" value="Genomic_DNA"/>
</dbReference>
<protein>
    <submittedName>
        <fullName evidence="1">Uncharacterized protein</fullName>
    </submittedName>
</protein>
<keyword evidence="2" id="KW-1185">Reference proteome</keyword>
<reference evidence="1 2" key="1">
    <citation type="submission" date="2018-11" db="EMBL/GenBank/DDBJ databases">
        <title>Genome sequencing and assembly of Clostridium tagluense strain A121.</title>
        <authorList>
            <person name="Murakami T."/>
            <person name="Segawa T."/>
            <person name="Shcherbakova V.A."/>
            <person name="Mori H."/>
            <person name="Yoshimura Y."/>
        </authorList>
    </citation>
    <scope>NUCLEOTIDE SEQUENCE [LARGE SCALE GENOMIC DNA]</scope>
    <source>
        <strain evidence="1 2">A121</strain>
    </source>
</reference>
<dbReference type="AlphaFoldDB" id="A0A401USS4"/>
<proteinExistence type="predicted"/>
<name>A0A401USS4_9CLOT</name>
<dbReference type="RefSeq" id="WP_125005431.1">
    <property type="nucleotide sequence ID" value="NZ_BHYK01000037.1"/>
</dbReference>
<gene>
    <name evidence="1" type="ORF">Ctaglu_42280</name>
</gene>
<sequence>MPIRKFYIITEIIVTAMLRREAYFISMRSSRDIKKSVSNKNIYMIKEISKTKYKMYLNTKHRWCSGQLI</sequence>
<comment type="caution">
    <text evidence="1">The sequence shown here is derived from an EMBL/GenBank/DDBJ whole genome shotgun (WGS) entry which is preliminary data.</text>
</comment>
<dbReference type="Proteomes" id="UP000287872">
    <property type="component" value="Unassembled WGS sequence"/>
</dbReference>